<evidence type="ECO:0000256" key="1">
    <source>
        <dbReference type="SAM" id="MobiDB-lite"/>
    </source>
</evidence>
<reference evidence="3" key="1">
    <citation type="submission" date="2016-02" db="EMBL/GenBank/DDBJ databases">
        <title>Comparative genomics of biotechnologically important yeasts.</title>
        <authorList>
            <consortium name="DOE Joint Genome Institute"/>
            <person name="Riley R."/>
            <person name="Haridas S."/>
            <person name="Wolfe K.H."/>
            <person name="Lopes M.R."/>
            <person name="Hittinger C.T."/>
            <person name="Goker M."/>
            <person name="Salamov A."/>
            <person name="Wisecaver J."/>
            <person name="Long T.M."/>
            <person name="Aerts A.L."/>
            <person name="Barry K."/>
            <person name="Choi C."/>
            <person name="Clum A."/>
            <person name="Coughlan A.Y."/>
            <person name="Deshpande S."/>
            <person name="Douglass A.P."/>
            <person name="Hanson S.J."/>
            <person name="Klenk H.-P."/>
            <person name="Labutti K."/>
            <person name="Lapidus A."/>
            <person name="Lindquist E."/>
            <person name="Lipzen A."/>
            <person name="Meier-Kolthoff J.P."/>
            <person name="Ohm R.A."/>
            <person name="Otillar R.P."/>
            <person name="Pangilinan J."/>
            <person name="Peng Y."/>
            <person name="Rokas A."/>
            <person name="Rosa C.A."/>
            <person name="Scheuner C."/>
            <person name="Sibirny A.A."/>
            <person name="Slot J.C."/>
            <person name="Stielow J.B."/>
            <person name="Sun H."/>
            <person name="Kurtzman C.P."/>
            <person name="Blackwell M."/>
            <person name="Jeffries T.W."/>
            <person name="Grigoriev I.V."/>
        </authorList>
    </citation>
    <scope>NUCLEOTIDE SEQUENCE [LARGE SCALE GENOMIC DNA]</scope>
    <source>
        <strain evidence="3">NRRL Y-17796</strain>
    </source>
</reference>
<feature type="region of interest" description="Disordered" evidence="1">
    <location>
        <begin position="14"/>
        <end position="90"/>
    </location>
</feature>
<evidence type="ECO:0000313" key="2">
    <source>
        <dbReference type="EMBL" id="ODV90549.1"/>
    </source>
</evidence>
<dbReference type="Proteomes" id="UP000095023">
    <property type="component" value="Unassembled WGS sequence"/>
</dbReference>
<dbReference type="PANTHER" id="PTHR28096">
    <property type="entry name" value="PROTEIN FAF1"/>
    <property type="match status" value="1"/>
</dbReference>
<name>A0A1E4TFP9_9ASCO</name>
<gene>
    <name evidence="2" type="ORF">CANCADRAFT_2279</name>
</gene>
<dbReference type="PANTHER" id="PTHR28096:SF1">
    <property type="entry name" value="PROTEIN FAF1"/>
    <property type="match status" value="1"/>
</dbReference>
<sequence>MSIDRFKQYFESNFTPLESDSATKEEQTDRNDSSTHNIPFFDFAESDSSDASDSSDSSEEIQTIDYSNLSDTISQQQPSDSVLSSRAEYASDDESQNLINDLELQRLISESRILAQNSSATRLKSLQHRLSYSSGKDLAYYEAGHNAIPMNIRKSINKHRKEAQKQHEERAKDAGIILAKSSSYGPLVQSVAKNSTPGVYKEFAPIVSAKKKTVSRRDRGLKINSVGKSMHGGLYIPEMGRKPAKKGRKR</sequence>
<keyword evidence="3" id="KW-1185">Reference proteome</keyword>
<feature type="compositionally biased region" description="Basic and acidic residues" evidence="1">
    <location>
        <begin position="21"/>
        <end position="33"/>
    </location>
</feature>
<dbReference type="AlphaFoldDB" id="A0A1E4TFP9"/>
<dbReference type="EMBL" id="KV453842">
    <property type="protein sequence ID" value="ODV90549.1"/>
    <property type="molecule type" value="Genomic_DNA"/>
</dbReference>
<dbReference type="GO" id="GO:0000462">
    <property type="term" value="P:maturation of SSU-rRNA from tricistronic rRNA transcript (SSU-rRNA, 5.8S rRNA, LSU-rRNA)"/>
    <property type="evidence" value="ECO:0007669"/>
    <property type="project" value="TreeGrafter"/>
</dbReference>
<evidence type="ECO:0000313" key="3">
    <source>
        <dbReference type="Proteomes" id="UP000095023"/>
    </source>
</evidence>
<feature type="compositionally biased region" description="Polar residues" evidence="1">
    <location>
        <begin position="64"/>
        <end position="84"/>
    </location>
</feature>
<dbReference type="InterPro" id="IPR053030">
    <property type="entry name" value="Ribosomal_biogenesis_FAF1-like"/>
</dbReference>
<dbReference type="GO" id="GO:0005730">
    <property type="term" value="C:nucleolus"/>
    <property type="evidence" value="ECO:0007669"/>
    <property type="project" value="TreeGrafter"/>
</dbReference>
<protein>
    <submittedName>
        <fullName evidence="2">Uncharacterized protein</fullName>
    </submittedName>
</protein>
<accession>A0A1E4TFP9</accession>
<proteinExistence type="predicted"/>
<organism evidence="2 3">
    <name type="scientific">Tortispora caseinolytica NRRL Y-17796</name>
    <dbReference type="NCBI Taxonomy" id="767744"/>
    <lineage>
        <taxon>Eukaryota</taxon>
        <taxon>Fungi</taxon>
        <taxon>Dikarya</taxon>
        <taxon>Ascomycota</taxon>
        <taxon>Saccharomycotina</taxon>
        <taxon>Trigonopsidomycetes</taxon>
        <taxon>Trigonopsidales</taxon>
        <taxon>Trigonopsidaceae</taxon>
        <taxon>Tortispora</taxon>
    </lineage>
</organism>
<dbReference type="OrthoDB" id="5556956at2759"/>